<name>Q01RU7_SOLUE</name>
<dbReference type="InParanoid" id="Q01RU7"/>
<dbReference type="eggNOG" id="ENOG5033FNU">
    <property type="taxonomic scope" value="Bacteria"/>
</dbReference>
<dbReference type="KEGG" id="sus:Acid_6702"/>
<protein>
    <recommendedName>
        <fullName evidence="3">DUF3592 domain-containing protein</fullName>
    </recommendedName>
</protein>
<keyword evidence="1" id="KW-1133">Transmembrane helix</keyword>
<accession>Q01RU7</accession>
<keyword evidence="1" id="KW-0472">Membrane</keyword>
<dbReference type="EMBL" id="CP000473">
    <property type="protein sequence ID" value="ABJ87623.1"/>
    <property type="molecule type" value="Genomic_DNA"/>
</dbReference>
<evidence type="ECO:0008006" key="3">
    <source>
        <dbReference type="Google" id="ProtNLM"/>
    </source>
</evidence>
<dbReference type="HOGENOM" id="CLU_1843803_0_0_0"/>
<reference evidence="2" key="1">
    <citation type="submission" date="2006-10" db="EMBL/GenBank/DDBJ databases">
        <title>Complete sequence of Solibacter usitatus Ellin6076.</title>
        <authorList>
            <consortium name="US DOE Joint Genome Institute"/>
            <person name="Copeland A."/>
            <person name="Lucas S."/>
            <person name="Lapidus A."/>
            <person name="Barry K."/>
            <person name="Detter J.C."/>
            <person name="Glavina del Rio T."/>
            <person name="Hammon N."/>
            <person name="Israni S."/>
            <person name="Dalin E."/>
            <person name="Tice H."/>
            <person name="Pitluck S."/>
            <person name="Thompson L.S."/>
            <person name="Brettin T."/>
            <person name="Bruce D."/>
            <person name="Han C."/>
            <person name="Tapia R."/>
            <person name="Gilna P."/>
            <person name="Schmutz J."/>
            <person name="Larimer F."/>
            <person name="Land M."/>
            <person name="Hauser L."/>
            <person name="Kyrpides N."/>
            <person name="Mikhailova N."/>
            <person name="Janssen P.H."/>
            <person name="Kuske C.R."/>
            <person name="Richardson P."/>
        </authorList>
    </citation>
    <scope>NUCLEOTIDE SEQUENCE</scope>
    <source>
        <strain evidence="2">Ellin6076</strain>
    </source>
</reference>
<dbReference type="STRING" id="234267.Acid_6702"/>
<feature type="transmembrane region" description="Helical" evidence="1">
    <location>
        <begin position="12"/>
        <end position="39"/>
    </location>
</feature>
<dbReference type="AlphaFoldDB" id="Q01RU7"/>
<keyword evidence="1" id="KW-0812">Transmembrane</keyword>
<gene>
    <name evidence="2" type="ordered locus">Acid_6702</name>
</gene>
<organism evidence="2">
    <name type="scientific">Solibacter usitatus (strain Ellin6076)</name>
    <dbReference type="NCBI Taxonomy" id="234267"/>
    <lineage>
        <taxon>Bacteria</taxon>
        <taxon>Pseudomonadati</taxon>
        <taxon>Acidobacteriota</taxon>
        <taxon>Terriglobia</taxon>
        <taxon>Bryobacterales</taxon>
        <taxon>Solibacteraceae</taxon>
        <taxon>Candidatus Solibacter</taxon>
    </lineage>
</organism>
<sequence>MRLPPFSLTDSMIAVTSFTAAELATAVLAVVLMVLLSILGYRAWQRSRITPAERERRRCAWIMATGKMGDAALVEIHENIVYYSYGVRGVEYTASQDLGLLGRAHVDLADVHALSVKYDPRNPANSIIMSEDWSGLRAR</sequence>
<evidence type="ECO:0000313" key="2">
    <source>
        <dbReference type="EMBL" id="ABJ87623.1"/>
    </source>
</evidence>
<proteinExistence type="predicted"/>
<evidence type="ECO:0000256" key="1">
    <source>
        <dbReference type="SAM" id="Phobius"/>
    </source>
</evidence>